<keyword evidence="2" id="KW-1003">Cell membrane</keyword>
<evidence type="ECO:0000256" key="1">
    <source>
        <dbReference type="ARBA" id="ARBA00004651"/>
    </source>
</evidence>
<dbReference type="GO" id="GO:0005886">
    <property type="term" value="C:plasma membrane"/>
    <property type="evidence" value="ECO:0007669"/>
    <property type="project" value="UniProtKB-SubCell"/>
</dbReference>
<feature type="transmembrane region" description="Helical" evidence="6">
    <location>
        <begin position="117"/>
        <end position="135"/>
    </location>
</feature>
<protein>
    <recommendedName>
        <fullName evidence="7">Copper resistance protein D domain-containing protein</fullName>
    </recommendedName>
</protein>
<evidence type="ECO:0000256" key="4">
    <source>
        <dbReference type="ARBA" id="ARBA00022989"/>
    </source>
</evidence>
<accession>A0A2W5X5S7</accession>
<dbReference type="EMBL" id="QFQZ01000008">
    <property type="protein sequence ID" value="PZR36174.1"/>
    <property type="molecule type" value="Genomic_DNA"/>
</dbReference>
<evidence type="ECO:0000256" key="2">
    <source>
        <dbReference type="ARBA" id="ARBA00022475"/>
    </source>
</evidence>
<dbReference type="PANTHER" id="PTHR34820:SF4">
    <property type="entry name" value="INNER MEMBRANE PROTEIN YEBZ"/>
    <property type="match status" value="1"/>
</dbReference>
<feature type="transmembrane region" description="Helical" evidence="6">
    <location>
        <begin position="181"/>
        <end position="199"/>
    </location>
</feature>
<keyword evidence="4 6" id="KW-1133">Transmembrane helix</keyword>
<proteinExistence type="predicted"/>
<keyword evidence="3 6" id="KW-0812">Transmembrane</keyword>
<dbReference type="InterPro" id="IPR008457">
    <property type="entry name" value="Cu-R_CopD_dom"/>
</dbReference>
<dbReference type="AlphaFoldDB" id="A0A2W5X5S7"/>
<evidence type="ECO:0000313" key="9">
    <source>
        <dbReference type="Proteomes" id="UP000249393"/>
    </source>
</evidence>
<dbReference type="InterPro" id="IPR032694">
    <property type="entry name" value="CopC/D"/>
</dbReference>
<feature type="transmembrane region" description="Helical" evidence="6">
    <location>
        <begin position="141"/>
        <end position="161"/>
    </location>
</feature>
<feature type="transmembrane region" description="Helical" evidence="6">
    <location>
        <begin position="248"/>
        <end position="270"/>
    </location>
</feature>
<evidence type="ECO:0000313" key="8">
    <source>
        <dbReference type="EMBL" id="PZR36174.1"/>
    </source>
</evidence>
<name>A0A2W5X5S7_9CAUL</name>
<dbReference type="RefSeq" id="WP_304274460.1">
    <property type="nucleotide sequence ID" value="NZ_QFQZ01000008.1"/>
</dbReference>
<evidence type="ECO:0000256" key="5">
    <source>
        <dbReference type="ARBA" id="ARBA00023136"/>
    </source>
</evidence>
<gene>
    <name evidence="8" type="ORF">DI526_04255</name>
</gene>
<sequence>MIALDMLAAVLKALLYAAVLVAASEGLPSPSRHLRSRFLGRRGLSARRLKRILLGAAATAASLCALVFALRLGGFDPDTLTYLTGTAPVRGWGLILIGALLGVTVTRGVWARRLSTGLMLVGLSWSGHLAAASPWGRLVVLTHLAAVSWWIASLLSLAYVLPRWRAPRLARILADFSARAAVAVGLLVLAGGMAILLLARGHPLAASYLIGLAIKLALVAAVLLLALHNKVRLTPALVDRGPARLQRALGIELVLMALILVATAALTSFLSPHQGH</sequence>
<comment type="caution">
    <text evidence="8">The sequence shown here is derived from an EMBL/GenBank/DDBJ whole genome shotgun (WGS) entry which is preliminary data.</text>
</comment>
<evidence type="ECO:0000256" key="3">
    <source>
        <dbReference type="ARBA" id="ARBA00022692"/>
    </source>
</evidence>
<organism evidence="8 9">
    <name type="scientific">Caulobacter segnis</name>
    <dbReference type="NCBI Taxonomy" id="88688"/>
    <lineage>
        <taxon>Bacteria</taxon>
        <taxon>Pseudomonadati</taxon>
        <taxon>Pseudomonadota</taxon>
        <taxon>Alphaproteobacteria</taxon>
        <taxon>Caulobacterales</taxon>
        <taxon>Caulobacteraceae</taxon>
        <taxon>Caulobacter</taxon>
    </lineage>
</organism>
<reference evidence="8 9" key="1">
    <citation type="submission" date="2017-08" db="EMBL/GenBank/DDBJ databases">
        <title>Infants hospitalized years apart are colonized by the same room-sourced microbial strains.</title>
        <authorList>
            <person name="Brooks B."/>
            <person name="Olm M.R."/>
            <person name="Firek B.A."/>
            <person name="Baker R."/>
            <person name="Thomas B.C."/>
            <person name="Morowitz M.J."/>
            <person name="Banfield J.F."/>
        </authorList>
    </citation>
    <scope>NUCLEOTIDE SEQUENCE [LARGE SCALE GENOMIC DNA]</scope>
    <source>
        <strain evidence="8">S2_003_000_R2_4</strain>
    </source>
</reference>
<dbReference type="Pfam" id="PF05425">
    <property type="entry name" value="CopD"/>
    <property type="match status" value="1"/>
</dbReference>
<comment type="subcellular location">
    <subcellularLocation>
        <location evidence="1">Cell membrane</location>
        <topology evidence="1">Multi-pass membrane protein</topology>
    </subcellularLocation>
</comment>
<feature type="transmembrane region" description="Helical" evidence="6">
    <location>
        <begin position="49"/>
        <end position="72"/>
    </location>
</feature>
<feature type="transmembrane region" description="Helical" evidence="6">
    <location>
        <begin position="92"/>
        <end position="110"/>
    </location>
</feature>
<dbReference type="GO" id="GO:0006825">
    <property type="term" value="P:copper ion transport"/>
    <property type="evidence" value="ECO:0007669"/>
    <property type="project" value="InterPro"/>
</dbReference>
<evidence type="ECO:0000256" key="6">
    <source>
        <dbReference type="SAM" id="Phobius"/>
    </source>
</evidence>
<dbReference type="Proteomes" id="UP000249393">
    <property type="component" value="Unassembled WGS sequence"/>
</dbReference>
<feature type="transmembrane region" description="Helical" evidence="6">
    <location>
        <begin position="205"/>
        <end position="227"/>
    </location>
</feature>
<keyword evidence="5 6" id="KW-0472">Membrane</keyword>
<feature type="domain" description="Copper resistance protein D" evidence="7">
    <location>
        <begin position="171"/>
        <end position="266"/>
    </location>
</feature>
<evidence type="ECO:0000259" key="7">
    <source>
        <dbReference type="Pfam" id="PF05425"/>
    </source>
</evidence>
<dbReference type="PANTHER" id="PTHR34820">
    <property type="entry name" value="INNER MEMBRANE PROTEIN YEBZ"/>
    <property type="match status" value="1"/>
</dbReference>